<dbReference type="Proteomes" id="UP000237271">
    <property type="component" value="Unassembled WGS sequence"/>
</dbReference>
<dbReference type="EMBL" id="NCKW01006882">
    <property type="protein sequence ID" value="POM70628.1"/>
    <property type="molecule type" value="Genomic_DNA"/>
</dbReference>
<protein>
    <submittedName>
        <fullName evidence="1">Uncharacterized protein</fullName>
    </submittedName>
</protein>
<organism evidence="1 2">
    <name type="scientific">Phytophthora palmivora</name>
    <dbReference type="NCBI Taxonomy" id="4796"/>
    <lineage>
        <taxon>Eukaryota</taxon>
        <taxon>Sar</taxon>
        <taxon>Stramenopiles</taxon>
        <taxon>Oomycota</taxon>
        <taxon>Peronosporomycetes</taxon>
        <taxon>Peronosporales</taxon>
        <taxon>Peronosporaceae</taxon>
        <taxon>Phytophthora</taxon>
    </lineage>
</organism>
<reference evidence="1 2" key="1">
    <citation type="journal article" date="2017" name="Genome Biol. Evol.">
        <title>Phytophthora megakarya and P. palmivora, closely related causal agents of cacao black pod rot, underwent increases in genome sizes and gene numbers by different mechanisms.</title>
        <authorList>
            <person name="Ali S.S."/>
            <person name="Shao J."/>
            <person name="Lary D.J."/>
            <person name="Kronmiller B."/>
            <person name="Shen D."/>
            <person name="Strem M.D."/>
            <person name="Amoako-Attah I."/>
            <person name="Akrofi A.Y."/>
            <person name="Begoude B.A."/>
            <person name="Ten Hoopen G.M."/>
            <person name="Coulibaly K."/>
            <person name="Kebe B.I."/>
            <person name="Melnick R.L."/>
            <person name="Guiltinan M.J."/>
            <person name="Tyler B.M."/>
            <person name="Meinhardt L.W."/>
            <person name="Bailey B.A."/>
        </authorList>
    </citation>
    <scope>NUCLEOTIDE SEQUENCE [LARGE SCALE GENOMIC DNA]</scope>
    <source>
        <strain evidence="2">sbr112.9</strain>
    </source>
</reference>
<evidence type="ECO:0000313" key="2">
    <source>
        <dbReference type="Proteomes" id="UP000237271"/>
    </source>
</evidence>
<dbReference type="AlphaFoldDB" id="A0A2P4XYK3"/>
<gene>
    <name evidence="1" type="ORF">PHPALM_12902</name>
</gene>
<proteinExistence type="predicted"/>
<evidence type="ECO:0000313" key="1">
    <source>
        <dbReference type="EMBL" id="POM70628.1"/>
    </source>
</evidence>
<sequence length="275" mass="29751">MWPMLIGRLYQLHLEYFQKEKRIIGVVGGIEAISTGFIDCVPVDMLIDSALLLVWVISAPETTGVSLWSYDLILNGVSGKDIRGVIDLPIRLGSQEIILLIAVVKRLHVDMILGTELFKAVLDLETDSVTVKATGEGFPVGSPRVEEMYTIRMSSTTTRVRTGGQALVVTEVLGEIKEDSTVLVEGTLCTVHDQKAIAEVGNASTEDVVKAGALMATVTLVREMAFNYETTTTREGDASQNCASSVSDGLLSTTRDSKTIHAIIEFDSIASKSEV</sequence>
<accession>A0A2P4XYK3</accession>
<keyword evidence="2" id="KW-1185">Reference proteome</keyword>
<name>A0A2P4XYK3_9STRA</name>
<dbReference type="OrthoDB" id="121224at2759"/>
<comment type="caution">
    <text evidence="1">The sequence shown here is derived from an EMBL/GenBank/DDBJ whole genome shotgun (WGS) entry which is preliminary data.</text>
</comment>